<proteinExistence type="inferred from homology"/>
<keyword evidence="6 7" id="KW-0472">Membrane</keyword>
<dbReference type="Pfam" id="PF04290">
    <property type="entry name" value="DctQ"/>
    <property type="match status" value="1"/>
</dbReference>
<gene>
    <name evidence="10" type="ORF">E1832_15775</name>
</gene>
<evidence type="ECO:0000256" key="5">
    <source>
        <dbReference type="ARBA" id="ARBA00022989"/>
    </source>
</evidence>
<evidence type="ECO:0000256" key="7">
    <source>
        <dbReference type="RuleBase" id="RU369079"/>
    </source>
</evidence>
<evidence type="ECO:0000256" key="4">
    <source>
        <dbReference type="ARBA" id="ARBA00022692"/>
    </source>
</evidence>
<dbReference type="Proteomes" id="UP000295301">
    <property type="component" value="Unassembled WGS sequence"/>
</dbReference>
<organism evidence="10 11">
    <name type="scientific">Antarcticimicrobium luteum</name>
    <dbReference type="NCBI Taxonomy" id="2547397"/>
    <lineage>
        <taxon>Bacteria</taxon>
        <taxon>Pseudomonadati</taxon>
        <taxon>Pseudomonadota</taxon>
        <taxon>Alphaproteobacteria</taxon>
        <taxon>Rhodobacterales</taxon>
        <taxon>Paracoccaceae</taxon>
        <taxon>Antarcticimicrobium</taxon>
    </lineage>
</organism>
<dbReference type="InterPro" id="IPR055348">
    <property type="entry name" value="DctQ"/>
</dbReference>
<dbReference type="GO" id="GO:0022857">
    <property type="term" value="F:transmembrane transporter activity"/>
    <property type="evidence" value="ECO:0007669"/>
    <property type="project" value="UniProtKB-UniRule"/>
</dbReference>
<comment type="similarity">
    <text evidence="7">Belongs to the TRAP transporter small permease family.</text>
</comment>
<keyword evidence="11" id="KW-1185">Reference proteome</keyword>
<comment type="caution">
    <text evidence="10">The sequence shown here is derived from an EMBL/GenBank/DDBJ whole genome shotgun (WGS) entry which is preliminary data.</text>
</comment>
<dbReference type="OrthoDB" id="4250245at2"/>
<evidence type="ECO:0000256" key="2">
    <source>
        <dbReference type="ARBA" id="ARBA00022448"/>
    </source>
</evidence>
<feature type="domain" description="Tripartite ATP-independent periplasmic transporters DctQ component" evidence="9">
    <location>
        <begin position="91"/>
        <end position="227"/>
    </location>
</feature>
<evidence type="ECO:0000259" key="9">
    <source>
        <dbReference type="Pfam" id="PF04290"/>
    </source>
</evidence>
<feature type="transmembrane region" description="Helical" evidence="7">
    <location>
        <begin position="206"/>
        <end position="228"/>
    </location>
</feature>
<evidence type="ECO:0000256" key="6">
    <source>
        <dbReference type="ARBA" id="ARBA00023136"/>
    </source>
</evidence>
<evidence type="ECO:0000313" key="11">
    <source>
        <dbReference type="Proteomes" id="UP000295301"/>
    </source>
</evidence>
<feature type="transmembrane region" description="Helical" evidence="7">
    <location>
        <begin position="72"/>
        <end position="95"/>
    </location>
</feature>
<keyword evidence="3" id="KW-1003">Cell membrane</keyword>
<accession>A0A4R5UXB9</accession>
<comment type="subunit">
    <text evidence="7">The complex comprises the extracytoplasmic solute receptor protein and the two transmembrane proteins.</text>
</comment>
<dbReference type="EMBL" id="SMUV01000071">
    <property type="protein sequence ID" value="TDK43736.1"/>
    <property type="molecule type" value="Genomic_DNA"/>
</dbReference>
<keyword evidence="4 7" id="KW-0812">Transmembrane</keyword>
<feature type="transmembrane region" description="Helical" evidence="7">
    <location>
        <begin position="115"/>
        <end position="133"/>
    </location>
</feature>
<evidence type="ECO:0000313" key="10">
    <source>
        <dbReference type="EMBL" id="TDK43736.1"/>
    </source>
</evidence>
<feature type="region of interest" description="Disordered" evidence="8">
    <location>
        <begin position="25"/>
        <end position="54"/>
    </location>
</feature>
<comment type="subcellular location">
    <subcellularLocation>
        <location evidence="7">Cell inner membrane</location>
        <topology evidence="7">Multi-pass membrane protein</topology>
    </subcellularLocation>
    <subcellularLocation>
        <location evidence="1">Cell membrane</location>
        <topology evidence="1">Multi-pass membrane protein</topology>
    </subcellularLocation>
</comment>
<keyword evidence="2 7" id="KW-0813">Transport</keyword>
<name>A0A4R5UXB9_9RHOB</name>
<keyword evidence="7" id="KW-0997">Cell inner membrane</keyword>
<protein>
    <recommendedName>
        <fullName evidence="7">TRAP transporter small permease protein</fullName>
    </recommendedName>
</protein>
<feature type="transmembrane region" description="Helical" evidence="7">
    <location>
        <begin position="154"/>
        <end position="174"/>
    </location>
</feature>
<comment type="function">
    <text evidence="7">Part of the tripartite ATP-independent periplasmic (TRAP) transport system.</text>
</comment>
<evidence type="ECO:0000256" key="8">
    <source>
        <dbReference type="SAM" id="MobiDB-lite"/>
    </source>
</evidence>
<evidence type="ECO:0000256" key="1">
    <source>
        <dbReference type="ARBA" id="ARBA00004651"/>
    </source>
</evidence>
<dbReference type="GO" id="GO:0005886">
    <property type="term" value="C:plasma membrane"/>
    <property type="evidence" value="ECO:0007669"/>
    <property type="project" value="UniProtKB-SubCell"/>
</dbReference>
<reference evidence="10 11" key="1">
    <citation type="submission" date="2019-03" db="EMBL/GenBank/DDBJ databases">
        <title>Ruegeria lutea sp. nov., a novel strain, isolated from marine sediment, the Masan Bay, South Korea.</title>
        <authorList>
            <person name="Kim J."/>
            <person name="Kim D.-Y."/>
            <person name="Lee S.-S."/>
        </authorList>
    </citation>
    <scope>NUCLEOTIDE SEQUENCE [LARGE SCALE GENOMIC DNA]</scope>
    <source>
        <strain evidence="10 11">318-1</strain>
    </source>
</reference>
<dbReference type="AlphaFoldDB" id="A0A4R5UXB9"/>
<evidence type="ECO:0000256" key="3">
    <source>
        <dbReference type="ARBA" id="ARBA00022475"/>
    </source>
</evidence>
<keyword evidence="5 7" id="KW-1133">Transmembrane helix</keyword>
<sequence>MARARRAAPCSRPIWTPCAPPGRPRCATGIRSKGRGGAPVSGRRTPDPHMSDFSSHHAGGALPRWFRALRRAVDLVTGGLNVAGTLLILALMVLVNADVIGRGAFSAPISGVPEMVSMSIVAIVFLQIAQTFRRGRMTRAEALLNTLDRAAPRLRLGLDLLFAIAAATLVWVLFSASLPLFEKAWVRGTYEGTVGDFTAPVWPVKLIILVGCAALWVQLVLSACETLLRLMPGKDRT</sequence>